<dbReference type="PROSITE" id="PS51157">
    <property type="entry name" value="ZF_UBR"/>
    <property type="match status" value="1"/>
</dbReference>
<feature type="compositionally biased region" description="Acidic residues" evidence="7">
    <location>
        <begin position="1803"/>
        <end position="1817"/>
    </location>
</feature>
<name>A0ABM4BRN6_HYDVU</name>
<keyword evidence="11" id="KW-1185">Reference proteome</keyword>
<dbReference type="Gene3D" id="3.30.2160.10">
    <property type="entry name" value="Hect, E3 ligase catalytic domain"/>
    <property type="match status" value="1"/>
</dbReference>
<keyword evidence="2" id="KW-0863">Zinc-finger</keyword>
<dbReference type="Proteomes" id="UP001652625">
    <property type="component" value="Chromosome 04"/>
</dbReference>
<protein>
    <submittedName>
        <fullName evidence="12">E3 ubiquitin-protein ligase UBR5 isoform X7</fullName>
    </submittedName>
</protein>
<feature type="compositionally biased region" description="Polar residues" evidence="7">
    <location>
        <begin position="98"/>
        <end position="111"/>
    </location>
</feature>
<evidence type="ECO:0000256" key="1">
    <source>
        <dbReference type="ARBA" id="ARBA00022723"/>
    </source>
</evidence>
<gene>
    <name evidence="12" type="primary">LOC100207695</name>
</gene>
<dbReference type="RefSeq" id="XP_065651814.1">
    <property type="nucleotide sequence ID" value="XM_065795742.1"/>
</dbReference>
<feature type="compositionally biased region" description="Acidic residues" evidence="7">
    <location>
        <begin position="1444"/>
        <end position="1454"/>
    </location>
</feature>
<feature type="region of interest" description="Disordered" evidence="7">
    <location>
        <begin position="1676"/>
        <end position="1696"/>
    </location>
</feature>
<evidence type="ECO:0000256" key="7">
    <source>
        <dbReference type="SAM" id="MobiDB-lite"/>
    </source>
</evidence>
<feature type="region of interest" description="Disordered" evidence="7">
    <location>
        <begin position="1156"/>
        <end position="1184"/>
    </location>
</feature>
<evidence type="ECO:0000259" key="8">
    <source>
        <dbReference type="PROSITE" id="PS50237"/>
    </source>
</evidence>
<dbReference type="SMART" id="SM00517">
    <property type="entry name" value="PolyA"/>
    <property type="match status" value="1"/>
</dbReference>
<proteinExistence type="predicted"/>
<keyword evidence="3 5" id="KW-0833">Ubl conjugation pathway</keyword>
<feature type="compositionally biased region" description="Low complexity" evidence="7">
    <location>
        <begin position="916"/>
        <end position="929"/>
    </location>
</feature>
<feature type="compositionally biased region" description="Low complexity" evidence="7">
    <location>
        <begin position="1551"/>
        <end position="1566"/>
    </location>
</feature>
<dbReference type="InterPro" id="IPR000569">
    <property type="entry name" value="HECT_dom"/>
</dbReference>
<dbReference type="SUPFAM" id="SSF50985">
    <property type="entry name" value="RCC1/BLIP-II"/>
    <property type="match status" value="1"/>
</dbReference>
<feature type="zinc finger region" description="UBR-type" evidence="6">
    <location>
        <begin position="1043"/>
        <end position="1111"/>
    </location>
</feature>
<dbReference type="GeneID" id="100207695"/>
<dbReference type="InterPro" id="IPR003126">
    <property type="entry name" value="Znf_UBR"/>
</dbReference>
<feature type="compositionally biased region" description="Polar residues" evidence="7">
    <location>
        <begin position="1533"/>
        <end position="1542"/>
    </location>
</feature>
<sequence length="2497" mass="278939">MASVVIVSHHLKSSPEKFFDGLKELVKSKTNVSNWGTNLPELDVSMIVQCVVGPNHLAFLMSDGRVCRVAFHIVSESAKFYKQKEPSSDEEMPVPVSINKTPVSSSTSNAEEALNSRTDISFSLSGETLSSLSNQLSRWTSQRISTASTSSTGTITSLASRVASVRGRGRIIRATRGRIGTGWLGSTSRALLPASAVPEDLIAQAQVVLQGKSRQVIIRELQKTSLDVNLAVNNLLSRDDDDPDDDNEDSYIQEAYLPNDDLISIFEAGIPSEEPFVVQRDPLFPEDILLNPLYTRGEAYHTTNRTQSSENNATNNREGRDMASSRLRDRWWGMIMKDDTKQRSSSKPTTQQKSRKATSNVETSQRFGEIQWWRFKDESDDSIKFSQIASLHSELLAVTENGFLHRWRWADPESPVTEITGHVHPRAADMNLTDNEKIVKISSCNVRISILTESGKIAAWFDDTLSAVGHKLEQPLQTFSEFKGTSVSKLHVCDLYSCVQLSNGALYWWGVFPFEQRKKVLDKVKAKAKKSAISGSNLIKSGTQVCIRSCPLYYPGAIGFTTVDGEPKVGELMEQAWTIVEKCRFKIVNAVPKIVDTSKHIENQLNDQINENEDPGPSQNKRRRLDENSEDSSAQLPVIVKEEQWCLKDVIFVEEVRNVPVGTVLKVDGAYALVDFSTKKVETGKCDIGSILDECRLVRKDELQIVKWTTPPKMPECFQRTPKQLILPPNSKALSIALDTKGVRVLLKTQTGLRYVTFSLATGRAESGGDIQQAPSLFLSKTQPHCSVLNSSGIDSLTLLQDPNQCLYPLIKDNSNGIRTPDLLNMPPVTCLAMGRRRVNDTNKGHLIVAVMIVKDSDLVQSVLQSDAEAIHQFFSNCQIEKHINEKVDGNRNIFHLCVSTCKPLSPKPNKKNEEYYVSSPSYSPSSPKSNKRNEDNSKTDIFDSSMWVPLFDGDSCLDILLSHSFLSQHLFQLLSERDAFGCTPFMYAVKIRAYTAALKLYNAAVDISRENGPKNKDKFMAMICPPGTDPDISPLLVLCCNDTCSFTWTGTKHINQDIFECKTCGLVGPLCCCTECAQVCHVGHECKLKRTSPTAYCDCWEKCPCKSLISGDQSARNQLLHKLVDETDLCTLPNNRGQHILLFLVHTVARQNTEQTQYVQKRNSSSDTSKSSGLRKVHSQKPLPYHDLEPPKFAKTTLLYILKNWLAVKSMILFGCSLTGIKRTQSLDDNIVMSSMLQADEISKYLDGQNGTTLLDNFVHKLLVKCYAESLEALLQLFQQRLANIKKNQSDDAESVETLNVINRFIRSVVRVYVLYTAPTETNQIKRKGISAVVLKCKRVFASLNVFAAKQIADIAASLFAPVRMGVVYPSAPFTLGTGLESAAACDDLFTVLPLPGRKDSVNPLRVRFADNDQVDDTEEMESEESHGVASTTTEYHQYMDMGETDSDSDDSQNGDGAETQSVEVSSETTLTSTQQNRTNDTDGYFSTTEVSETEGEEDDEDPEDEDEDEEEEEDDNTTQLDLERAPPATSIADNSNTTPRVLQWAVRDTSSTTPSTSGSTRATSSGVYYIDTSRRSGASATSDGASTSLFSTPSALARTFAILVREVSDLLGQTSEESSLAGLCYPIEDNILKETRDTTDKILFKTWQWLWRVMELTESQLRFGASLTAVSDPMHPQHPLHDVQNKPSRGSSSTSILNVWSEYSKKKKSSTNPLTDTSSSTRQDFLSYLLSLMRSHHNEHGDSLPKVEITALQHLAYVLDAFIYYLRSNTVSSSEVILPAEFPLTESKSTNESKTTKTSGEDDESDETDTDDFGNEIDTKASNHRFFKRSDSTLVLGYEPADSFAPLKEALPLADRPHLLTPSGRRDQFFGVKKSTDSSFKLDSTFSLGLNDSTSCVLLMSPNVYLSRWHMCLELFGRVFLDDVGSEPHSILNELGRFDVKEAKFKREMEKLKNGHQKDLYLEGLDRSRPLLLQQTLRQLNSQFGRRLPGAGPLNIHRLKVSFKDEPGEGSGVVRSFYTAISNAFLTNERLPNLDNIFSGSRGLTHQLRARAREREKDIRRGLEVTDMVSRNVRRHNDRSNADSATTLSIDALPYNPESESSLQEDLTDIPVHKKELGKRLYSRIQAISPANANKITGMILELPPTQIIHILTSSESILIAKVNEATELLNGKMSSSKSDPDALVDDYDSNYVFDNSPLFFQPGKPGYYSPRPGKNVIERINCFRNVGRIIGLCLLQNELCPLVFNRHVIKYLLGRKISWHDLAFFDPILYESLRQLIEDSKREDSSKFFSDLDLTYCIQLRPEEGGGTVELVKGGSHVEVAPDNVHDYVKRYAEYRMVVNSRRALQAMRRGLLDVIPANHLESLTAEDFRLLLNGIGNICIQQLMSYTFFSDETAGEGQEKLTKFKKWFWSIVENMTPKQKQDLLYFWTSSPAMPASAEGFQPLPSVTVKPANDHQLPTANTCISRLYVPLYSSKAILRNKFLLAIKTKVFGFV</sequence>
<feature type="region of interest" description="Disordered" evidence="7">
    <location>
        <begin position="300"/>
        <end position="324"/>
    </location>
</feature>
<evidence type="ECO:0000256" key="6">
    <source>
        <dbReference type="PROSITE-ProRule" id="PRU00508"/>
    </source>
</evidence>
<evidence type="ECO:0000256" key="3">
    <source>
        <dbReference type="ARBA" id="ARBA00022786"/>
    </source>
</evidence>
<feature type="region of interest" description="Disordered" evidence="7">
    <location>
        <begin position="82"/>
        <end position="111"/>
    </location>
</feature>
<evidence type="ECO:0000313" key="12">
    <source>
        <dbReference type="RefSeq" id="XP_065651814.1"/>
    </source>
</evidence>
<feature type="region of interest" description="Disordered" evidence="7">
    <location>
        <begin position="913"/>
        <end position="937"/>
    </location>
</feature>
<dbReference type="InterPro" id="IPR047503">
    <property type="entry name" value="UBR-box_UBR5"/>
</dbReference>
<feature type="region of interest" description="Disordered" evidence="7">
    <location>
        <begin position="1547"/>
        <end position="1566"/>
    </location>
</feature>
<accession>A0ABM4BRN6</accession>
<feature type="compositionally biased region" description="Polar residues" evidence="7">
    <location>
        <begin position="343"/>
        <end position="362"/>
    </location>
</feature>
<dbReference type="PANTHER" id="PTHR46276">
    <property type="entry name" value="E3 UBIQUITIN-PROTEIN LIGASE UBR5"/>
    <property type="match status" value="1"/>
</dbReference>
<dbReference type="PROSITE" id="PS51309">
    <property type="entry name" value="PABC"/>
    <property type="match status" value="1"/>
</dbReference>
<dbReference type="InterPro" id="IPR009091">
    <property type="entry name" value="RCC1/BLIP-II"/>
</dbReference>
<feature type="region of interest" description="Disordered" evidence="7">
    <location>
        <begin position="1789"/>
        <end position="1819"/>
    </location>
</feature>
<feature type="active site" description="Glycyl thioester intermediate" evidence="5">
    <location>
        <position position="2466"/>
    </location>
</feature>
<dbReference type="InterPro" id="IPR024725">
    <property type="entry name" value="UBR5_UBA"/>
</dbReference>
<evidence type="ECO:0000259" key="10">
    <source>
        <dbReference type="PROSITE" id="PS51309"/>
    </source>
</evidence>
<evidence type="ECO:0000256" key="5">
    <source>
        <dbReference type="PROSITE-ProRule" id="PRU00104"/>
    </source>
</evidence>
<evidence type="ECO:0000256" key="2">
    <source>
        <dbReference type="ARBA" id="ARBA00022771"/>
    </source>
</evidence>
<dbReference type="InterPro" id="IPR035983">
    <property type="entry name" value="Hect_E3_ubiquitin_ligase"/>
</dbReference>
<feature type="compositionally biased region" description="Acidic residues" evidence="7">
    <location>
        <begin position="1493"/>
        <end position="1518"/>
    </location>
</feature>
<feature type="compositionally biased region" description="Low complexity" evidence="7">
    <location>
        <begin position="1460"/>
        <end position="1477"/>
    </location>
</feature>
<organism evidence="11 12">
    <name type="scientific">Hydra vulgaris</name>
    <name type="common">Hydra</name>
    <name type="synonym">Hydra attenuata</name>
    <dbReference type="NCBI Taxonomy" id="6087"/>
    <lineage>
        <taxon>Eukaryota</taxon>
        <taxon>Metazoa</taxon>
        <taxon>Cnidaria</taxon>
        <taxon>Hydrozoa</taxon>
        <taxon>Hydroidolina</taxon>
        <taxon>Anthoathecata</taxon>
        <taxon>Aplanulata</taxon>
        <taxon>Hydridae</taxon>
        <taxon>Hydra</taxon>
    </lineage>
</organism>
<dbReference type="PROSITE" id="PS50237">
    <property type="entry name" value="HECT"/>
    <property type="match status" value="1"/>
</dbReference>
<dbReference type="Gene3D" id="1.10.1900.10">
    <property type="entry name" value="c-terminal domain of poly(a) binding protein"/>
    <property type="match status" value="1"/>
</dbReference>
<feature type="compositionally biased region" description="Acidic residues" evidence="7">
    <location>
        <begin position="1414"/>
        <end position="1424"/>
    </location>
</feature>
<feature type="region of interest" description="Disordered" evidence="7">
    <location>
        <begin position="338"/>
        <end position="362"/>
    </location>
</feature>
<feature type="compositionally biased region" description="Polar residues" evidence="7">
    <location>
        <begin position="1687"/>
        <end position="1696"/>
    </location>
</feature>
<dbReference type="Gene3D" id="1.10.8.10">
    <property type="entry name" value="DNA helicase RuvA subunit, C-terminal domain"/>
    <property type="match status" value="1"/>
</dbReference>
<keyword evidence="4" id="KW-0862">Zinc</keyword>
<dbReference type="PANTHER" id="PTHR46276:SF1">
    <property type="entry name" value="E3 UBIQUITIN-PROTEIN LIGASE UBR5"/>
    <property type="match status" value="1"/>
</dbReference>
<dbReference type="InterPro" id="IPR036053">
    <property type="entry name" value="PABP-dom"/>
</dbReference>
<feature type="region of interest" description="Disordered" evidence="7">
    <location>
        <begin position="606"/>
        <end position="634"/>
    </location>
</feature>
<evidence type="ECO:0000256" key="4">
    <source>
        <dbReference type="ARBA" id="ARBA00022833"/>
    </source>
</evidence>
<dbReference type="CDD" id="cd14423">
    <property type="entry name" value="CUE_UBR5"/>
    <property type="match status" value="1"/>
</dbReference>
<feature type="domain" description="PABC" evidence="10">
    <location>
        <begin position="2099"/>
        <end position="2177"/>
    </location>
</feature>
<dbReference type="Gene3D" id="3.30.2410.10">
    <property type="entry name" value="Hect, E3 ligase catalytic domain"/>
    <property type="match status" value="1"/>
</dbReference>
<feature type="domain" description="UBR-type" evidence="9">
    <location>
        <begin position="1043"/>
        <end position="1111"/>
    </location>
</feature>
<dbReference type="CDD" id="cd19675">
    <property type="entry name" value="UBR-box_UBR5"/>
    <property type="match status" value="1"/>
</dbReference>
<evidence type="ECO:0000259" key="9">
    <source>
        <dbReference type="PROSITE" id="PS51157"/>
    </source>
</evidence>
<dbReference type="Gene3D" id="3.90.1750.10">
    <property type="entry name" value="Hect, E3 ligase catalytic domains"/>
    <property type="match status" value="2"/>
</dbReference>
<keyword evidence="1" id="KW-0479">Metal-binding</keyword>
<dbReference type="SUPFAM" id="SSF56204">
    <property type="entry name" value="Hect, E3 ligase catalytic domain"/>
    <property type="match status" value="1"/>
</dbReference>
<feature type="compositionally biased region" description="Polar residues" evidence="7">
    <location>
        <begin position="301"/>
        <end position="316"/>
    </location>
</feature>
<evidence type="ECO:0000313" key="11">
    <source>
        <dbReference type="Proteomes" id="UP001652625"/>
    </source>
</evidence>
<feature type="domain" description="HECT" evidence="8">
    <location>
        <begin position="2210"/>
        <end position="2497"/>
    </location>
</feature>
<dbReference type="Pfam" id="PF00658">
    <property type="entry name" value="MLLE"/>
    <property type="match status" value="1"/>
</dbReference>
<dbReference type="InterPro" id="IPR002004">
    <property type="entry name" value="PABP_HYD_C"/>
</dbReference>
<dbReference type="SMART" id="SM00119">
    <property type="entry name" value="HECTc"/>
    <property type="match status" value="1"/>
</dbReference>
<dbReference type="Pfam" id="PF00632">
    <property type="entry name" value="HECT"/>
    <property type="match status" value="1"/>
</dbReference>
<dbReference type="Gene3D" id="2.130.10.30">
    <property type="entry name" value="Regulator of chromosome condensation 1/beta-lactamase-inhibitor protein II"/>
    <property type="match status" value="1"/>
</dbReference>
<reference evidence="12" key="1">
    <citation type="submission" date="2025-08" db="UniProtKB">
        <authorList>
            <consortium name="RefSeq"/>
        </authorList>
    </citation>
    <scope>IDENTIFICATION</scope>
</reference>
<feature type="region of interest" description="Disordered" evidence="7">
    <location>
        <begin position="1413"/>
        <end position="1542"/>
    </location>
</feature>
<dbReference type="SMART" id="SM00396">
    <property type="entry name" value="ZnF_UBR1"/>
    <property type="match status" value="1"/>
</dbReference>
<dbReference type="Pfam" id="PF11547">
    <property type="entry name" value="E3_UbLigase_EDD"/>
    <property type="match status" value="1"/>
</dbReference>
<dbReference type="SUPFAM" id="SSF63570">
    <property type="entry name" value="PABC (PABP) domain"/>
    <property type="match status" value="1"/>
</dbReference>